<keyword evidence="2" id="KW-0472">Membrane</keyword>
<dbReference type="SUPFAM" id="SSF53756">
    <property type="entry name" value="UDP-Glycosyltransferase/glycogen phosphorylase"/>
    <property type="match status" value="1"/>
</dbReference>
<dbReference type="Pfam" id="PF00535">
    <property type="entry name" value="Glycos_transf_2"/>
    <property type="match status" value="1"/>
</dbReference>
<dbReference type="CDD" id="cd00761">
    <property type="entry name" value="Glyco_tranf_GTA_type"/>
    <property type="match status" value="1"/>
</dbReference>
<protein>
    <recommendedName>
        <fullName evidence="3">Glycosyltransferase 2-like domain-containing protein</fullName>
    </recommendedName>
</protein>
<feature type="region of interest" description="Disordered" evidence="1">
    <location>
        <begin position="514"/>
        <end position="533"/>
    </location>
</feature>
<accession>A0A1B7LVC4</accession>
<keyword evidence="5" id="KW-1185">Reference proteome</keyword>
<dbReference type="AlphaFoldDB" id="A0A1B7LVC4"/>
<feature type="domain" description="Glycosyltransferase 2-like" evidence="3">
    <location>
        <begin position="290"/>
        <end position="397"/>
    </location>
</feature>
<dbReference type="EMBL" id="LXEY01000110">
    <property type="protein sequence ID" value="OAV52179.1"/>
    <property type="molecule type" value="Genomic_DNA"/>
</dbReference>
<proteinExistence type="predicted"/>
<evidence type="ECO:0000256" key="2">
    <source>
        <dbReference type="SAM" id="Phobius"/>
    </source>
</evidence>
<evidence type="ECO:0000313" key="5">
    <source>
        <dbReference type="Proteomes" id="UP000078292"/>
    </source>
</evidence>
<dbReference type="InterPro" id="IPR050834">
    <property type="entry name" value="Glycosyltransf_2"/>
</dbReference>
<name>A0A1B7LVC4_9MICC</name>
<feature type="transmembrane region" description="Helical" evidence="2">
    <location>
        <begin position="6"/>
        <end position="38"/>
    </location>
</feature>
<comment type="caution">
    <text evidence="4">The sequence shown here is derived from an EMBL/GenBank/DDBJ whole genome shotgun (WGS) entry which is preliminary data.</text>
</comment>
<keyword evidence="2" id="KW-0812">Transmembrane</keyword>
<dbReference type="Proteomes" id="UP000078292">
    <property type="component" value="Unassembled WGS sequence"/>
</dbReference>
<reference evidence="4 5" key="1">
    <citation type="submission" date="2016-04" db="EMBL/GenBank/DDBJ databases">
        <title>First whole genome shotgun sequence of the bacterium Enteractinococcus sp. strain UASWS1574.</title>
        <authorList>
            <person name="Crovadore J."/>
            <person name="Chablais R."/>
            <person name="Lefort F."/>
        </authorList>
    </citation>
    <scope>NUCLEOTIDE SEQUENCE [LARGE SCALE GENOMIC DNA]</scope>
    <source>
        <strain evidence="4 5">UASWS1574</strain>
    </source>
</reference>
<dbReference type="Gene3D" id="3.40.50.2000">
    <property type="entry name" value="Glycogen Phosphorylase B"/>
    <property type="match status" value="1"/>
</dbReference>
<dbReference type="SUPFAM" id="SSF53448">
    <property type="entry name" value="Nucleotide-diphospho-sugar transferases"/>
    <property type="match status" value="1"/>
</dbReference>
<dbReference type="Gene3D" id="3.90.550.10">
    <property type="entry name" value="Spore Coat Polysaccharide Biosynthesis Protein SpsA, Chain A"/>
    <property type="match status" value="1"/>
</dbReference>
<sequence>MGIVSAGFAILAGLISLPILATTGISLALICTIALVLMGNRQNWRQLKGLQNALENKDSSTKPVRTKVESRASGKLPRIGAAFDHVHRIQARRADYETFALRSRSVVLRDSFALAATDNRFKYEDLTRFVAVQRLEMLGSLSRSDLKQWNHTAFLALARIQVNQRAVEGDLENAVRYFEFAETVLRASFRPTDRLLYLEALGDLFRFAEQSELVTRYGIADRYPLQVTLMQLNAVQNSHGAVSAEWLDLVNGIYKTRNLSSIEFTSNIDKKPLDRLYSKPARLLSGPLVTVIVPTYQGGAQLLTALGSLLQQSWQDLEIIVVDDASGPDYQKYLEQAASLSPKIRVIKQEQNLGAYCARNIGVKAAHGEYITVHDDDDWSHSDKIATQVQHLMANPEIPGNMSAHIRTSEELKLLRINVKPLLTQPNFSSLMIHRETFNAIGAWDEVNKGADSEFRDRLEKYSGVPVEVLDEVPLGFTRTHQGSLTSGEVSRGYVAPNRRLYLEAFTRWHEETGRDPDALKPSKTQNYPVPTSMRPGWRNADLGIFDVVFMTDFRFPGGTTSLTLAEIRAASQSGFRVGYIHEESPTNRSQSRIAQELFDMQLNGEVHQIALEDSADIRLLVARHPVVAQFLDNRNTNLRVQQTVLIVNNPPVLHGGSGMVFDLPICVQNLDRLFNTRCKVIAESGVTQRLCKGIISTDRLSNITWPGLITLRKVDEPDFTNVPILGRHSRDHKLKWPSKINDFHAAYTSSDYQTRFLGGTDALVTKLGPETIRDKIVYKFGTKDVQVFLDEIDFWVYYHDDKLTESFGMAIAEAMAAGKVVILPPYLETNFGDGAIYSDPSGVKDIVVKIWNDPDSYRTQAHRATAYVHEHFSMNAFVKRITSLIGVSTKD</sequence>
<dbReference type="InterPro" id="IPR001173">
    <property type="entry name" value="Glyco_trans_2-like"/>
</dbReference>
<gene>
    <name evidence="4" type="ORF">A6F49_00965</name>
</gene>
<evidence type="ECO:0000259" key="3">
    <source>
        <dbReference type="Pfam" id="PF00535"/>
    </source>
</evidence>
<dbReference type="InterPro" id="IPR029044">
    <property type="entry name" value="Nucleotide-diphossugar_trans"/>
</dbReference>
<dbReference type="STRING" id="1837282.A6F49_00965"/>
<dbReference type="PANTHER" id="PTHR43685">
    <property type="entry name" value="GLYCOSYLTRANSFERASE"/>
    <property type="match status" value="1"/>
</dbReference>
<keyword evidence="2" id="KW-1133">Transmembrane helix</keyword>
<dbReference type="PANTHER" id="PTHR43685:SF2">
    <property type="entry name" value="GLYCOSYLTRANSFERASE 2-LIKE DOMAIN-CONTAINING PROTEIN"/>
    <property type="match status" value="1"/>
</dbReference>
<organism evidence="4 5">
    <name type="scientific">Enteractinococcus helveticum</name>
    <dbReference type="NCBI Taxonomy" id="1837282"/>
    <lineage>
        <taxon>Bacteria</taxon>
        <taxon>Bacillati</taxon>
        <taxon>Actinomycetota</taxon>
        <taxon>Actinomycetes</taxon>
        <taxon>Micrococcales</taxon>
        <taxon>Micrococcaceae</taxon>
    </lineage>
</organism>
<evidence type="ECO:0000313" key="4">
    <source>
        <dbReference type="EMBL" id="OAV52179.1"/>
    </source>
</evidence>
<evidence type="ECO:0000256" key="1">
    <source>
        <dbReference type="SAM" id="MobiDB-lite"/>
    </source>
</evidence>